<accession>A0A379SXI7</accession>
<organism evidence="2 3">
    <name type="scientific">Salmonella enterica subsp. arizonae</name>
    <dbReference type="NCBI Taxonomy" id="59203"/>
    <lineage>
        <taxon>Bacteria</taxon>
        <taxon>Pseudomonadati</taxon>
        <taxon>Pseudomonadota</taxon>
        <taxon>Gammaproteobacteria</taxon>
        <taxon>Enterobacterales</taxon>
        <taxon>Enterobacteriaceae</taxon>
        <taxon>Salmonella</taxon>
    </lineage>
</organism>
<dbReference type="SUPFAM" id="SSF56925">
    <property type="entry name" value="OMPA-like"/>
    <property type="match status" value="1"/>
</dbReference>
<sequence length="53" mass="5732">MAELVGTNDRADHKMHGYIDGGFYGKDGEIVAGSIRSRDDDSWGGVFGGEKQE</sequence>
<proteinExistence type="predicted"/>
<dbReference type="AlphaFoldDB" id="A0A379SXI7"/>
<dbReference type="InterPro" id="IPR001677">
    <property type="entry name" value="TbpB_B_D"/>
</dbReference>
<evidence type="ECO:0000313" key="2">
    <source>
        <dbReference type="EMBL" id="SUG34189.1"/>
    </source>
</evidence>
<dbReference type="Pfam" id="PF01298">
    <property type="entry name" value="TbpB_B_D"/>
    <property type="match status" value="1"/>
</dbReference>
<gene>
    <name evidence="2" type="ORF">NCTC7304_03690</name>
</gene>
<evidence type="ECO:0000313" key="3">
    <source>
        <dbReference type="Proteomes" id="UP000254762"/>
    </source>
</evidence>
<dbReference type="Gene3D" id="2.40.160.90">
    <property type="match status" value="1"/>
</dbReference>
<protein>
    <recommendedName>
        <fullName evidence="1">Transferrin-binding protein B C-lobe/N-lobe beta-barrel domain-containing protein</fullName>
    </recommendedName>
</protein>
<evidence type="ECO:0000259" key="1">
    <source>
        <dbReference type="Pfam" id="PF01298"/>
    </source>
</evidence>
<dbReference type="InterPro" id="IPR011250">
    <property type="entry name" value="OMP/PagP_B-barrel"/>
</dbReference>
<dbReference type="EMBL" id="UGXD01000002">
    <property type="protein sequence ID" value="SUG34189.1"/>
    <property type="molecule type" value="Genomic_DNA"/>
</dbReference>
<dbReference type="Proteomes" id="UP000254762">
    <property type="component" value="Unassembled WGS sequence"/>
</dbReference>
<feature type="domain" description="Transferrin-binding protein B C-lobe/N-lobe beta-barrel" evidence="1">
    <location>
        <begin position="5"/>
        <end position="51"/>
    </location>
</feature>
<name>A0A379SXI7_SALER</name>
<reference evidence="2 3" key="1">
    <citation type="submission" date="2018-06" db="EMBL/GenBank/DDBJ databases">
        <authorList>
            <consortium name="Pathogen Informatics"/>
            <person name="Doyle S."/>
        </authorList>
    </citation>
    <scope>NUCLEOTIDE SEQUENCE [LARGE SCALE GENOMIC DNA]</scope>
    <source>
        <strain evidence="2 3">NCTC7304</strain>
    </source>
</reference>